<dbReference type="EnsemblPlants" id="OB02G39830.1">
    <property type="protein sequence ID" value="OB02G39830.1"/>
    <property type="gene ID" value="OB02G39830"/>
</dbReference>
<dbReference type="AlphaFoldDB" id="J3LH66"/>
<evidence type="ECO:0000313" key="2">
    <source>
        <dbReference type="EnsemblPlants" id="OB02G39830.1"/>
    </source>
</evidence>
<feature type="region of interest" description="Disordered" evidence="1">
    <location>
        <begin position="34"/>
        <end position="88"/>
    </location>
</feature>
<evidence type="ECO:0000313" key="3">
    <source>
        <dbReference type="Proteomes" id="UP000006038"/>
    </source>
</evidence>
<reference evidence="2" key="1">
    <citation type="submission" date="2013-04" db="UniProtKB">
        <authorList>
            <consortium name="EnsemblPlants"/>
        </authorList>
    </citation>
    <scope>IDENTIFICATION</scope>
</reference>
<proteinExistence type="predicted"/>
<evidence type="ECO:0000256" key="1">
    <source>
        <dbReference type="SAM" id="MobiDB-lite"/>
    </source>
</evidence>
<name>J3LH66_ORYBR</name>
<feature type="compositionally biased region" description="Low complexity" evidence="1">
    <location>
        <begin position="44"/>
        <end position="58"/>
    </location>
</feature>
<keyword evidence="3" id="KW-1185">Reference proteome</keyword>
<organism evidence="2">
    <name type="scientific">Oryza brachyantha</name>
    <name type="common">malo sina</name>
    <dbReference type="NCBI Taxonomy" id="4533"/>
    <lineage>
        <taxon>Eukaryota</taxon>
        <taxon>Viridiplantae</taxon>
        <taxon>Streptophyta</taxon>
        <taxon>Embryophyta</taxon>
        <taxon>Tracheophyta</taxon>
        <taxon>Spermatophyta</taxon>
        <taxon>Magnoliopsida</taxon>
        <taxon>Liliopsida</taxon>
        <taxon>Poales</taxon>
        <taxon>Poaceae</taxon>
        <taxon>BOP clade</taxon>
        <taxon>Oryzoideae</taxon>
        <taxon>Oryzeae</taxon>
        <taxon>Oryzinae</taxon>
        <taxon>Oryza</taxon>
    </lineage>
</organism>
<dbReference type="Gramene" id="OB02G39830.1">
    <property type="protein sequence ID" value="OB02G39830.1"/>
    <property type="gene ID" value="OB02G39830"/>
</dbReference>
<dbReference type="Proteomes" id="UP000006038">
    <property type="component" value="Unassembled WGS sequence"/>
</dbReference>
<accession>J3LH66</accession>
<dbReference type="HOGENOM" id="CLU_2472653_0_0_1"/>
<protein>
    <submittedName>
        <fullName evidence="2">Uncharacterized protein</fullName>
    </submittedName>
</protein>
<sequence>MVQELTGFPAAAIFRPLPRRVPVHAAHQLAAAHGCDGGSGGAVHGHSSDASAASVPAAQLQQCSPPGVFDGLPDLGSPEFDSWPDLSN</sequence>